<evidence type="ECO:0000256" key="4">
    <source>
        <dbReference type="ARBA" id="ARBA00022741"/>
    </source>
</evidence>
<evidence type="ECO:0000256" key="2">
    <source>
        <dbReference type="ARBA" id="ARBA00022527"/>
    </source>
</evidence>
<evidence type="ECO:0000256" key="9">
    <source>
        <dbReference type="SAM" id="Coils"/>
    </source>
</evidence>
<reference evidence="10 12" key="2">
    <citation type="submission" date="2018-11" db="EMBL/GenBank/DDBJ databases">
        <authorList>
            <consortium name="Pathogen Informatics"/>
        </authorList>
    </citation>
    <scope>NUCLEOTIDE SEQUENCE [LARGE SCALE GENOMIC DNA]</scope>
</reference>
<evidence type="ECO:0000313" key="13">
    <source>
        <dbReference type="WBParaSite" id="DME_0001003701-mRNA-1"/>
    </source>
</evidence>
<keyword evidence="9" id="KW-0175">Coiled coil</keyword>
<dbReference type="EC" id="2.7.11.1" evidence="1"/>
<evidence type="ECO:0000313" key="12">
    <source>
        <dbReference type="Proteomes" id="UP000274756"/>
    </source>
</evidence>
<evidence type="ECO:0000256" key="6">
    <source>
        <dbReference type="ARBA" id="ARBA00022840"/>
    </source>
</evidence>
<evidence type="ECO:0000313" key="11">
    <source>
        <dbReference type="Proteomes" id="UP000038040"/>
    </source>
</evidence>
<keyword evidence="6" id="KW-0067">ATP-binding</keyword>
<dbReference type="PANTHER" id="PTHR47167">
    <property type="entry name" value="SERINE/THREONINE-PROTEIN KINASE TAO1-LIKE PROTEIN"/>
    <property type="match status" value="1"/>
</dbReference>
<accession>A0A0N4UPX5</accession>
<dbReference type="InterPro" id="IPR051234">
    <property type="entry name" value="TAO_STE20_kinase"/>
</dbReference>
<evidence type="ECO:0000256" key="3">
    <source>
        <dbReference type="ARBA" id="ARBA00022679"/>
    </source>
</evidence>
<dbReference type="GO" id="GO:0004674">
    <property type="term" value="F:protein serine/threonine kinase activity"/>
    <property type="evidence" value="ECO:0007669"/>
    <property type="project" value="UniProtKB-KW"/>
</dbReference>
<feature type="coiled-coil region" evidence="9">
    <location>
        <begin position="272"/>
        <end position="307"/>
    </location>
</feature>
<keyword evidence="12" id="KW-1185">Reference proteome</keyword>
<dbReference type="WBParaSite" id="DME_0001003701-mRNA-1">
    <property type="protein sequence ID" value="DME_0001003701-mRNA-1"/>
    <property type="gene ID" value="DME_0001003701"/>
</dbReference>
<gene>
    <name evidence="10" type="ORF">DME_LOCUS3581</name>
</gene>
<dbReference type="GO" id="GO:0005737">
    <property type="term" value="C:cytoplasm"/>
    <property type="evidence" value="ECO:0007669"/>
    <property type="project" value="TreeGrafter"/>
</dbReference>
<keyword evidence="5" id="KW-0418">Kinase</keyword>
<name>A0A0N4UPX5_DRAME</name>
<keyword evidence="4" id="KW-0547">Nucleotide-binding</keyword>
<evidence type="ECO:0000256" key="8">
    <source>
        <dbReference type="ARBA" id="ARBA00048679"/>
    </source>
</evidence>
<proteinExistence type="predicted"/>
<dbReference type="PANTHER" id="PTHR47167:SF4">
    <property type="entry name" value="SERINE_THREONINE-PROTEIN KINASE TAO"/>
    <property type="match status" value="1"/>
</dbReference>
<evidence type="ECO:0000256" key="5">
    <source>
        <dbReference type="ARBA" id="ARBA00022777"/>
    </source>
</evidence>
<evidence type="ECO:0000256" key="7">
    <source>
        <dbReference type="ARBA" id="ARBA00047899"/>
    </source>
</evidence>
<comment type="catalytic activity">
    <reaction evidence="7">
        <text>L-threonyl-[protein] + ATP = O-phospho-L-threonyl-[protein] + ADP + H(+)</text>
        <dbReference type="Rhea" id="RHEA:46608"/>
        <dbReference type="Rhea" id="RHEA-COMP:11060"/>
        <dbReference type="Rhea" id="RHEA-COMP:11605"/>
        <dbReference type="ChEBI" id="CHEBI:15378"/>
        <dbReference type="ChEBI" id="CHEBI:30013"/>
        <dbReference type="ChEBI" id="CHEBI:30616"/>
        <dbReference type="ChEBI" id="CHEBI:61977"/>
        <dbReference type="ChEBI" id="CHEBI:456216"/>
        <dbReference type="EC" id="2.7.11.1"/>
    </reaction>
</comment>
<comment type="catalytic activity">
    <reaction evidence="8">
        <text>L-seryl-[protein] + ATP = O-phospho-L-seryl-[protein] + ADP + H(+)</text>
        <dbReference type="Rhea" id="RHEA:17989"/>
        <dbReference type="Rhea" id="RHEA-COMP:9863"/>
        <dbReference type="Rhea" id="RHEA-COMP:11604"/>
        <dbReference type="ChEBI" id="CHEBI:15378"/>
        <dbReference type="ChEBI" id="CHEBI:29999"/>
        <dbReference type="ChEBI" id="CHEBI:30616"/>
        <dbReference type="ChEBI" id="CHEBI:83421"/>
        <dbReference type="ChEBI" id="CHEBI:456216"/>
        <dbReference type="EC" id="2.7.11.1"/>
    </reaction>
</comment>
<dbReference type="GO" id="GO:0005524">
    <property type="term" value="F:ATP binding"/>
    <property type="evidence" value="ECO:0007669"/>
    <property type="project" value="UniProtKB-KW"/>
</dbReference>
<dbReference type="AlphaFoldDB" id="A0A0N4UPX5"/>
<evidence type="ECO:0000256" key="1">
    <source>
        <dbReference type="ARBA" id="ARBA00012513"/>
    </source>
</evidence>
<dbReference type="STRING" id="318479.A0A0N4UPX5"/>
<dbReference type="Proteomes" id="UP000038040">
    <property type="component" value="Unplaced"/>
</dbReference>
<dbReference type="EMBL" id="UYYG01000152">
    <property type="protein sequence ID" value="VDN53608.1"/>
    <property type="molecule type" value="Genomic_DNA"/>
</dbReference>
<protein>
    <recommendedName>
        <fullName evidence="1">non-specific serine/threonine protein kinase</fullName>
        <ecNumber evidence="1">2.7.11.1</ecNumber>
    </recommendedName>
</protein>
<keyword evidence="2" id="KW-0723">Serine/threonine-protein kinase</keyword>
<dbReference type="OrthoDB" id="10016527at2759"/>
<reference evidence="13" key="1">
    <citation type="submission" date="2017-02" db="UniProtKB">
        <authorList>
            <consortium name="WormBaseParasite"/>
        </authorList>
    </citation>
    <scope>IDENTIFICATION</scope>
</reference>
<dbReference type="Proteomes" id="UP000274756">
    <property type="component" value="Unassembled WGS sequence"/>
</dbReference>
<keyword evidence="3" id="KW-0808">Transferase</keyword>
<organism evidence="11 13">
    <name type="scientific">Dracunculus medinensis</name>
    <name type="common">Guinea worm</name>
    <dbReference type="NCBI Taxonomy" id="318479"/>
    <lineage>
        <taxon>Eukaryota</taxon>
        <taxon>Metazoa</taxon>
        <taxon>Ecdysozoa</taxon>
        <taxon>Nematoda</taxon>
        <taxon>Chromadorea</taxon>
        <taxon>Rhabditida</taxon>
        <taxon>Spirurina</taxon>
        <taxon>Dracunculoidea</taxon>
        <taxon>Dracunculidae</taxon>
        <taxon>Dracunculus</taxon>
    </lineage>
</organism>
<sequence>MAHFHQLCRFYDFFSNDHLEGFHWLRLFGKLGALQQLDRLSPKILPIVYNLTVEFTVRQLKERFGVRSTYENAVKETKAVLNARRLDAEAVFSREQKITLEAEIRRIRKKRMHALHLLIEKLTNDELDVRARQLETSHAMLCKQHEQTKELEITQLNENQSLKRRHMEIQHEAETSNQIQYNQRVTDELNKRHTLKSKQQPKELKAKELMIRKQYRQAVKIQLRQSKILQQQVLSSIPKEEHREMIFKLKEEQKRKLATLAGQYENTIESMVQDLTVKLESWQEDEAKALKERLDKELNMLKDYQRRQKNCLEDNCERERQKLYDRISIRKDVLDGKVEIYT</sequence>
<evidence type="ECO:0000313" key="10">
    <source>
        <dbReference type="EMBL" id="VDN53608.1"/>
    </source>
</evidence>